<evidence type="ECO:0000313" key="3">
    <source>
        <dbReference type="EMBL" id="KAF5314590.1"/>
    </source>
</evidence>
<proteinExistence type="predicted"/>
<evidence type="ECO:0000256" key="2">
    <source>
        <dbReference type="SAM" id="SignalP"/>
    </source>
</evidence>
<evidence type="ECO:0008006" key="5">
    <source>
        <dbReference type="Google" id="ProtNLM"/>
    </source>
</evidence>
<keyword evidence="1" id="KW-0175">Coiled coil</keyword>
<sequence length="154" mass="17651">MVRITLAALFIAAFASIAVNAQPLNFGAEDASEIVERGAIGRLGRLFRPLIAHAMKGGFKHAAKKVVKGHGKAHSHNNKMHKRELDLDLDDLVERYFGLEEEEEELVDRYFGDEEEEILERYFGEEVEELLERYFEDEEMAGRSFGEENYDELD</sequence>
<evidence type="ECO:0000256" key="1">
    <source>
        <dbReference type="SAM" id="Coils"/>
    </source>
</evidence>
<comment type="caution">
    <text evidence="3">The sequence shown here is derived from an EMBL/GenBank/DDBJ whole genome shotgun (WGS) entry which is preliminary data.</text>
</comment>
<feature type="chain" id="PRO_5034378138" description="Antimicrobial peptide" evidence="2">
    <location>
        <begin position="22"/>
        <end position="154"/>
    </location>
</feature>
<gene>
    <name evidence="3" type="ORF">D9611_007262</name>
</gene>
<feature type="signal peptide" evidence="2">
    <location>
        <begin position="1"/>
        <end position="21"/>
    </location>
</feature>
<dbReference type="EMBL" id="JAACJK010000221">
    <property type="protein sequence ID" value="KAF5314590.1"/>
    <property type="molecule type" value="Genomic_DNA"/>
</dbReference>
<dbReference type="AlphaFoldDB" id="A0A8H5EVX8"/>
<dbReference type="Proteomes" id="UP000541558">
    <property type="component" value="Unassembled WGS sequence"/>
</dbReference>
<name>A0A8H5EVX8_9AGAR</name>
<accession>A0A8H5EVX8</accession>
<keyword evidence="4" id="KW-1185">Reference proteome</keyword>
<evidence type="ECO:0000313" key="4">
    <source>
        <dbReference type="Proteomes" id="UP000541558"/>
    </source>
</evidence>
<feature type="coiled-coil region" evidence="1">
    <location>
        <begin position="82"/>
        <end position="109"/>
    </location>
</feature>
<organism evidence="3 4">
    <name type="scientific">Ephemerocybe angulata</name>
    <dbReference type="NCBI Taxonomy" id="980116"/>
    <lineage>
        <taxon>Eukaryota</taxon>
        <taxon>Fungi</taxon>
        <taxon>Dikarya</taxon>
        <taxon>Basidiomycota</taxon>
        <taxon>Agaricomycotina</taxon>
        <taxon>Agaricomycetes</taxon>
        <taxon>Agaricomycetidae</taxon>
        <taxon>Agaricales</taxon>
        <taxon>Agaricineae</taxon>
        <taxon>Psathyrellaceae</taxon>
        <taxon>Ephemerocybe</taxon>
    </lineage>
</organism>
<protein>
    <recommendedName>
        <fullName evidence="5">Antimicrobial peptide</fullName>
    </recommendedName>
</protein>
<reference evidence="3 4" key="1">
    <citation type="journal article" date="2020" name="ISME J.">
        <title>Uncovering the hidden diversity of litter-decomposition mechanisms in mushroom-forming fungi.</title>
        <authorList>
            <person name="Floudas D."/>
            <person name="Bentzer J."/>
            <person name="Ahren D."/>
            <person name="Johansson T."/>
            <person name="Persson P."/>
            <person name="Tunlid A."/>
        </authorList>
    </citation>
    <scope>NUCLEOTIDE SEQUENCE [LARGE SCALE GENOMIC DNA]</scope>
    <source>
        <strain evidence="3 4">CBS 175.51</strain>
    </source>
</reference>
<keyword evidence="2" id="KW-0732">Signal</keyword>